<dbReference type="Proteomes" id="UP000325780">
    <property type="component" value="Unassembled WGS sequence"/>
</dbReference>
<keyword evidence="1" id="KW-0812">Transmembrane</keyword>
<dbReference type="AlphaFoldDB" id="A0A5N6U8U5"/>
<protein>
    <recommendedName>
        <fullName evidence="4">Protein kinase domain-containing protein</fullName>
    </recommendedName>
</protein>
<dbReference type="SUPFAM" id="SSF56112">
    <property type="entry name" value="Protein kinase-like (PK-like)"/>
    <property type="match status" value="1"/>
</dbReference>
<feature type="transmembrane region" description="Helical" evidence="1">
    <location>
        <begin position="81"/>
        <end position="103"/>
    </location>
</feature>
<keyword evidence="3" id="KW-1185">Reference proteome</keyword>
<dbReference type="OrthoDB" id="5979581at2759"/>
<accession>A0A5N6U8U5</accession>
<gene>
    <name evidence="2" type="ORF">BDV25DRAFT_126196</name>
</gene>
<keyword evidence="1" id="KW-1133">Transmembrane helix</keyword>
<evidence type="ECO:0008006" key="4">
    <source>
        <dbReference type="Google" id="ProtNLM"/>
    </source>
</evidence>
<dbReference type="InterPro" id="IPR011009">
    <property type="entry name" value="Kinase-like_dom_sf"/>
</dbReference>
<evidence type="ECO:0000313" key="2">
    <source>
        <dbReference type="EMBL" id="KAE8155034.1"/>
    </source>
</evidence>
<name>A0A5N6U8U5_ASPAV</name>
<dbReference type="EMBL" id="ML742025">
    <property type="protein sequence ID" value="KAE8155034.1"/>
    <property type="molecule type" value="Genomic_DNA"/>
</dbReference>
<sequence length="238" mass="26887">MYLRRIIQSVPCKPSSLPAKLLPVTDLVEEEHTPHYKPQHFYPVSIKANTSNYTSEKSSEKKLHITEYITKANPQYDGRNFVTTLLNLFYIASLGSIYIYIVFNTLYLKSDNILLVLCNLSVLDSGTQDKINNLAPYKQLDNRNIYLSQNYWGLSPSKLGRSVITDFGLAVHSDSLNSHPIQPEGYQTLEVCLRLWDLFYGRKPFDTPPDSCSPGSADKAHLGQIISLLGPHPPDLLE</sequence>
<organism evidence="2 3">
    <name type="scientific">Aspergillus avenaceus</name>
    <dbReference type="NCBI Taxonomy" id="36643"/>
    <lineage>
        <taxon>Eukaryota</taxon>
        <taxon>Fungi</taxon>
        <taxon>Dikarya</taxon>
        <taxon>Ascomycota</taxon>
        <taxon>Pezizomycotina</taxon>
        <taxon>Eurotiomycetes</taxon>
        <taxon>Eurotiomycetidae</taxon>
        <taxon>Eurotiales</taxon>
        <taxon>Aspergillaceae</taxon>
        <taxon>Aspergillus</taxon>
        <taxon>Aspergillus subgen. Circumdati</taxon>
    </lineage>
</organism>
<reference evidence="2 3" key="1">
    <citation type="submission" date="2019-04" db="EMBL/GenBank/DDBJ databases">
        <title>Friends and foes A comparative genomics study of 23 Aspergillus species from section Flavi.</title>
        <authorList>
            <consortium name="DOE Joint Genome Institute"/>
            <person name="Kjaerbolling I."/>
            <person name="Vesth T."/>
            <person name="Frisvad J.C."/>
            <person name="Nybo J.L."/>
            <person name="Theobald S."/>
            <person name="Kildgaard S."/>
            <person name="Isbrandt T."/>
            <person name="Kuo A."/>
            <person name="Sato A."/>
            <person name="Lyhne E.K."/>
            <person name="Kogle M.E."/>
            <person name="Wiebenga A."/>
            <person name="Kun R.S."/>
            <person name="Lubbers R.J."/>
            <person name="Makela M.R."/>
            <person name="Barry K."/>
            <person name="Chovatia M."/>
            <person name="Clum A."/>
            <person name="Daum C."/>
            <person name="Haridas S."/>
            <person name="He G."/>
            <person name="LaButti K."/>
            <person name="Lipzen A."/>
            <person name="Mondo S."/>
            <person name="Riley R."/>
            <person name="Salamov A."/>
            <person name="Simmons B.A."/>
            <person name="Magnuson J.K."/>
            <person name="Henrissat B."/>
            <person name="Mortensen U.H."/>
            <person name="Larsen T.O."/>
            <person name="Devries R.P."/>
            <person name="Grigoriev I.V."/>
            <person name="Machida M."/>
            <person name="Baker S.E."/>
            <person name="Andersen M.R."/>
        </authorList>
    </citation>
    <scope>NUCLEOTIDE SEQUENCE [LARGE SCALE GENOMIC DNA]</scope>
    <source>
        <strain evidence="2 3">IBT 18842</strain>
    </source>
</reference>
<evidence type="ECO:0000313" key="3">
    <source>
        <dbReference type="Proteomes" id="UP000325780"/>
    </source>
</evidence>
<evidence type="ECO:0000256" key="1">
    <source>
        <dbReference type="SAM" id="Phobius"/>
    </source>
</evidence>
<proteinExistence type="predicted"/>
<keyword evidence="1" id="KW-0472">Membrane</keyword>
<dbReference type="Gene3D" id="1.10.510.10">
    <property type="entry name" value="Transferase(Phosphotransferase) domain 1"/>
    <property type="match status" value="1"/>
</dbReference>